<dbReference type="Proteomes" id="UP000676649">
    <property type="component" value="Chromosome"/>
</dbReference>
<keyword evidence="1" id="KW-0812">Transmembrane</keyword>
<dbReference type="AlphaFoldDB" id="A0A975MPX2"/>
<sequence length="607" mass="63841">MNPRCLDINQPGGLGVCFAAFMATGIGGICAIGLKGGQKKPCMKTVIAEGRARRLSSDWGIPLVLLLCLGILYQPNAYAEAASDTVAADSSAVKNSYQPASILALPELQCKLYPTGGDPASEGVPVYTDDDGYARFYAVRATTSGAVRSLILDCTDPAGKPSTYSVDLTAENTFAPRPVNLAKERGTDRPALQDDPLSYTQSELIESGYGLRPDPGDTAAYARWLASATKSGRMLEAKRPSLHDYTVTSSQAPAWVGSVLTGKPNYISTDANFNVPTAHPGGDQTTKTEIAIWNGLGGFGTGSGLIQGGVNLYTTPTAASYGSWREYCCGNADSNGYGGAFVPKPGDEIFSQEWYCDAKGNLNLNGGYGCTYLHDLTSGAILSCTLAAGKPCWSVKALPLCSASPKTANCMTIGRAAEFVIENQSPQVSSTSTAFTDFTPQVTMTGSAYSSQTNKYSQTVNNDSTVSLLTDFTKTTTHIVVTLGSAAQTNFSIEPGETSYPLYCQGRLITSTAPTPLTPFKWSSRSAHAVAPGPGQCAWADRVPQGAEINKSGGNLISGYLNQVANLPAGKYAEIGVYRDTNADNDLVVTKIVGIVKPPFSSSTTLP</sequence>
<dbReference type="InterPro" id="IPR038656">
    <property type="entry name" value="Peptidase_G1_sf"/>
</dbReference>
<proteinExistence type="predicted"/>
<keyword evidence="1" id="KW-1133">Transmembrane helix</keyword>
<evidence type="ECO:0000313" key="2">
    <source>
        <dbReference type="EMBL" id="QWF71863.1"/>
    </source>
</evidence>
<dbReference type="InterPro" id="IPR013320">
    <property type="entry name" value="ConA-like_dom_sf"/>
</dbReference>
<dbReference type="Pfam" id="PF01828">
    <property type="entry name" value="Peptidase_A4"/>
    <property type="match status" value="1"/>
</dbReference>
<dbReference type="Gene3D" id="2.60.120.700">
    <property type="entry name" value="Peptidase G1"/>
    <property type="match status" value="1"/>
</dbReference>
<dbReference type="EMBL" id="CP073754">
    <property type="protein sequence ID" value="QWF71863.1"/>
    <property type="molecule type" value="Genomic_DNA"/>
</dbReference>
<evidence type="ECO:0000256" key="1">
    <source>
        <dbReference type="SAM" id="Phobius"/>
    </source>
</evidence>
<keyword evidence="3" id="KW-1185">Reference proteome</keyword>
<keyword evidence="1" id="KW-0472">Membrane</keyword>
<accession>A0A975MPX2</accession>
<reference evidence="2" key="1">
    <citation type="submission" date="2021-04" db="EMBL/GenBank/DDBJ databases">
        <title>Draft genome sequence data of methanotrophic Methylovulum sp. strain S1L and Methylomonas sp. strain S2AM isolated from boreal lake water columns.</title>
        <authorList>
            <person name="Rissanen A.J."/>
            <person name="Mangayil R."/>
            <person name="Svenning M.M."/>
            <person name="Khanongnuch R."/>
        </authorList>
    </citation>
    <scope>NUCLEOTIDE SEQUENCE</scope>
    <source>
        <strain evidence="2">S2AM</strain>
    </source>
</reference>
<dbReference type="RefSeq" id="WP_215583638.1">
    <property type="nucleotide sequence ID" value="NZ_CP073754.1"/>
</dbReference>
<feature type="transmembrane region" description="Helical" evidence="1">
    <location>
        <begin position="12"/>
        <end position="34"/>
    </location>
</feature>
<protein>
    <submittedName>
        <fullName evidence="2">Uncharacterized protein</fullName>
    </submittedName>
</protein>
<organism evidence="2 3">
    <name type="scientific">Methylomonas paludis</name>
    <dbReference type="NCBI Taxonomy" id="1173101"/>
    <lineage>
        <taxon>Bacteria</taxon>
        <taxon>Pseudomonadati</taxon>
        <taxon>Pseudomonadota</taxon>
        <taxon>Gammaproteobacteria</taxon>
        <taxon>Methylococcales</taxon>
        <taxon>Methylococcaceae</taxon>
        <taxon>Methylomonas</taxon>
    </lineage>
</organism>
<name>A0A975MPX2_9GAMM</name>
<dbReference type="InterPro" id="IPR000250">
    <property type="entry name" value="Peptidase_G1"/>
</dbReference>
<dbReference type="KEGG" id="mpad:KEF85_05220"/>
<dbReference type="GO" id="GO:0070007">
    <property type="term" value="F:glutamic-type endopeptidase activity"/>
    <property type="evidence" value="ECO:0007669"/>
    <property type="project" value="InterPro"/>
</dbReference>
<evidence type="ECO:0000313" key="3">
    <source>
        <dbReference type="Proteomes" id="UP000676649"/>
    </source>
</evidence>
<gene>
    <name evidence="2" type="ORF">KEF85_05220</name>
</gene>
<dbReference type="GO" id="GO:0006508">
    <property type="term" value="P:proteolysis"/>
    <property type="evidence" value="ECO:0007669"/>
    <property type="project" value="InterPro"/>
</dbReference>
<dbReference type="SUPFAM" id="SSF49899">
    <property type="entry name" value="Concanavalin A-like lectins/glucanases"/>
    <property type="match status" value="1"/>
</dbReference>